<feature type="transmembrane region" description="Helical" evidence="1">
    <location>
        <begin position="146"/>
        <end position="164"/>
    </location>
</feature>
<sequence length="247" mass="27091">MDDDPSLLNDPDPRPNAAAEAFARLEARIAGIEERMERRMEMLTRAVEHVVIEKQSIEIPDYSATLARIGGTLATLTAQTKKIADAPAMELTPENMGERIKQAAAQAREADRATIQQSRELHSEAHADQMQAIGTIRTKEQQRLHLLYAVGGATLAVSLLWLIYPGWAAGIGPQGWLWPERVARRTLGEATLWDAGIHLMRAGNPDGWQALVDATDIRQANRDAIAACEMAAEKAKEPVRCTIKVGS</sequence>
<evidence type="ECO:0000313" key="3">
    <source>
        <dbReference type="Proteomes" id="UP000464086"/>
    </source>
</evidence>
<keyword evidence="1" id="KW-1133">Transmembrane helix</keyword>
<proteinExistence type="predicted"/>
<protein>
    <submittedName>
        <fullName evidence="2">Uncharacterized protein</fullName>
    </submittedName>
</protein>
<evidence type="ECO:0000313" key="2">
    <source>
        <dbReference type="EMBL" id="QHD67943.1"/>
    </source>
</evidence>
<gene>
    <name evidence="2" type="ORF">GS397_13455</name>
</gene>
<dbReference type="AlphaFoldDB" id="A0A6P1GI96"/>
<dbReference type="EMBL" id="CP047218">
    <property type="protein sequence ID" value="QHD67943.1"/>
    <property type="molecule type" value="Genomic_DNA"/>
</dbReference>
<reference evidence="2 3" key="1">
    <citation type="submission" date="2019-12" db="EMBL/GenBank/DDBJ databases">
        <title>Functional and genomic insights into the Sphingobium yanoikuyae YC-JY1, a bacterium efficiently degrading bisphenol A.</title>
        <authorList>
            <person name="Jia Y."/>
            <person name="Li X."/>
            <person name="Wang J."/>
            <person name="Eltoukhy A."/>
            <person name="Lamraoui I."/>
            <person name="Yan Y."/>
        </authorList>
    </citation>
    <scope>NUCLEOTIDE SEQUENCE [LARGE SCALE GENOMIC DNA]</scope>
    <source>
        <strain evidence="2 3">YC-JY1</strain>
    </source>
</reference>
<organism evidence="2 3">
    <name type="scientific">Sphingobium yanoikuyae</name>
    <name type="common">Sphingomonas yanoikuyae</name>
    <dbReference type="NCBI Taxonomy" id="13690"/>
    <lineage>
        <taxon>Bacteria</taxon>
        <taxon>Pseudomonadati</taxon>
        <taxon>Pseudomonadota</taxon>
        <taxon>Alphaproteobacteria</taxon>
        <taxon>Sphingomonadales</taxon>
        <taxon>Sphingomonadaceae</taxon>
        <taxon>Sphingobium</taxon>
    </lineage>
</organism>
<evidence type="ECO:0000256" key="1">
    <source>
        <dbReference type="SAM" id="Phobius"/>
    </source>
</evidence>
<dbReference type="Pfam" id="PF19613">
    <property type="entry name" value="DUF6118"/>
    <property type="match status" value="1"/>
</dbReference>
<dbReference type="Proteomes" id="UP000464086">
    <property type="component" value="Chromosome"/>
</dbReference>
<name>A0A6P1GI96_SPHYA</name>
<accession>A0A6P1GI96</accession>
<dbReference type="InterPro" id="IPR046121">
    <property type="entry name" value="DUF6118"/>
</dbReference>
<dbReference type="RefSeq" id="WP_159366751.1">
    <property type="nucleotide sequence ID" value="NZ_CP047218.1"/>
</dbReference>
<keyword evidence="1" id="KW-0472">Membrane</keyword>
<keyword evidence="1" id="KW-0812">Transmembrane</keyword>